<organism evidence="1 2">
    <name type="scientific">Aphis craccivora</name>
    <name type="common">Cowpea aphid</name>
    <dbReference type="NCBI Taxonomy" id="307492"/>
    <lineage>
        <taxon>Eukaryota</taxon>
        <taxon>Metazoa</taxon>
        <taxon>Ecdysozoa</taxon>
        <taxon>Arthropoda</taxon>
        <taxon>Hexapoda</taxon>
        <taxon>Insecta</taxon>
        <taxon>Pterygota</taxon>
        <taxon>Neoptera</taxon>
        <taxon>Paraneoptera</taxon>
        <taxon>Hemiptera</taxon>
        <taxon>Sternorrhyncha</taxon>
        <taxon>Aphidomorpha</taxon>
        <taxon>Aphidoidea</taxon>
        <taxon>Aphididae</taxon>
        <taxon>Aphidini</taxon>
        <taxon>Aphis</taxon>
        <taxon>Aphis</taxon>
    </lineage>
</organism>
<dbReference type="Proteomes" id="UP000478052">
    <property type="component" value="Unassembled WGS sequence"/>
</dbReference>
<name>A0A6G0YMP9_APHCR</name>
<proteinExistence type="predicted"/>
<accession>A0A6G0YMP9</accession>
<evidence type="ECO:0000313" key="1">
    <source>
        <dbReference type="EMBL" id="KAF0758504.1"/>
    </source>
</evidence>
<dbReference type="EMBL" id="VUJU01003278">
    <property type="protein sequence ID" value="KAF0758504.1"/>
    <property type="molecule type" value="Genomic_DNA"/>
</dbReference>
<dbReference type="AlphaFoldDB" id="A0A6G0YMP9"/>
<evidence type="ECO:0000313" key="2">
    <source>
        <dbReference type="Proteomes" id="UP000478052"/>
    </source>
</evidence>
<keyword evidence="2" id="KW-1185">Reference proteome</keyword>
<comment type="caution">
    <text evidence="1">The sequence shown here is derived from an EMBL/GenBank/DDBJ whole genome shotgun (WGS) entry which is preliminary data.</text>
</comment>
<reference evidence="1 2" key="1">
    <citation type="submission" date="2019-08" db="EMBL/GenBank/DDBJ databases">
        <title>Whole genome of Aphis craccivora.</title>
        <authorList>
            <person name="Voronova N.V."/>
            <person name="Shulinski R.S."/>
            <person name="Bandarenka Y.V."/>
            <person name="Zhorov D.G."/>
            <person name="Warner D."/>
        </authorList>
    </citation>
    <scope>NUCLEOTIDE SEQUENCE [LARGE SCALE GENOMIC DNA]</scope>
    <source>
        <strain evidence="1">180601</strain>
        <tissue evidence="1">Whole Body</tissue>
    </source>
</reference>
<gene>
    <name evidence="1" type="ORF">FWK35_00015363</name>
</gene>
<protein>
    <submittedName>
        <fullName evidence="1">RNase H domain-containing protein</fullName>
    </submittedName>
</protein>
<sequence>MYNFSWMTVVYMSEKIYLSFKIEKSFDETKQIIIERKLDKPAGSSFNKKKIWILKYCLNINKSIRNKINMTWQSYLDSVPPTNKLEKSKDALKSGNIFTI</sequence>